<evidence type="ECO:0000313" key="2">
    <source>
        <dbReference type="Proteomes" id="UP000197334"/>
    </source>
</evidence>
<reference evidence="1 2" key="1">
    <citation type="submission" date="2014-08" db="EMBL/GenBank/DDBJ databases">
        <title>Draft genome sequence of a novel L-asparaginase producing marine bacterium, Halomonas campaniensis.</title>
        <authorList>
            <person name="Sundarakrishnan B."/>
            <person name="Moushumi Priya A."/>
            <person name="Raman G."/>
            <person name="Sakthivel N."/>
            <person name="Park S."/>
            <person name="Jayachandran S."/>
        </authorList>
    </citation>
    <scope>NUCLEOTIDE SEQUENCE [LARGE SCALE GENOMIC DNA]</scope>
    <source>
        <strain evidence="1 2">SK03</strain>
    </source>
</reference>
<gene>
    <name evidence="1" type="ORF">JI62_21235</name>
</gene>
<protein>
    <submittedName>
        <fullName evidence="1">Uncharacterized protein</fullName>
    </submittedName>
</protein>
<name>A0A246RUP5_9GAMM</name>
<sequence length="64" mass="6801">MWECESSHPQCVSAEAVLNKAGFKVCVRGTAALTLLDVLLGCLTLREKATVLVACPVSLKNAKL</sequence>
<proteinExistence type="predicted"/>
<dbReference type="AlphaFoldDB" id="A0A246RUP5"/>
<evidence type="ECO:0000313" key="1">
    <source>
        <dbReference type="EMBL" id="OWV27681.1"/>
    </source>
</evidence>
<organism evidence="1 2">
    <name type="scientific">Halomonas campaniensis</name>
    <dbReference type="NCBI Taxonomy" id="213554"/>
    <lineage>
        <taxon>Bacteria</taxon>
        <taxon>Pseudomonadati</taxon>
        <taxon>Pseudomonadota</taxon>
        <taxon>Gammaproteobacteria</taxon>
        <taxon>Oceanospirillales</taxon>
        <taxon>Halomonadaceae</taxon>
        <taxon>Halomonas</taxon>
    </lineage>
</organism>
<dbReference type="EMBL" id="JPUA01000049">
    <property type="protein sequence ID" value="OWV27681.1"/>
    <property type="molecule type" value="Genomic_DNA"/>
</dbReference>
<dbReference type="Proteomes" id="UP000197334">
    <property type="component" value="Unassembled WGS sequence"/>
</dbReference>
<comment type="caution">
    <text evidence="1">The sequence shown here is derived from an EMBL/GenBank/DDBJ whole genome shotgun (WGS) entry which is preliminary data.</text>
</comment>
<accession>A0A246RUP5</accession>
<keyword evidence="2" id="KW-1185">Reference proteome</keyword>